<evidence type="ECO:0000256" key="8">
    <source>
        <dbReference type="ARBA" id="ARBA00023239"/>
    </source>
</evidence>
<dbReference type="AlphaFoldDB" id="X1QJT0"/>
<dbReference type="SUPFAM" id="SSF55821">
    <property type="entry name" value="YrdC/RibB"/>
    <property type="match status" value="1"/>
</dbReference>
<sequence>MSIASIPEAIEDIRAGKFVIIVDDDDRENEGDLTLAAERVTAETINFMTLYARGLICLPMVGKRLDELDIPLMVRDNTSKFSTAFTVSVEAKRQVGTGISAADRAETIKTVIDPLTRTDDLVRPGHMFPLRAREGGVLARAGHTEAIVDLARLAGLYPAGVLCEIMNEDGSMARLPQLEVMSEHYGIKIVTIADLIAYRYRHERLVHRVAEAKLPTEYGEFTAIA</sequence>
<gene>
    <name evidence="9" type="ORF">S06H3_43045</name>
</gene>
<dbReference type="InterPro" id="IPR000422">
    <property type="entry name" value="DHBP_synthase_RibB"/>
</dbReference>
<dbReference type="Pfam" id="PF00926">
    <property type="entry name" value="DHBP_synthase"/>
    <property type="match status" value="1"/>
</dbReference>
<dbReference type="InterPro" id="IPR017945">
    <property type="entry name" value="DHBP_synth_RibB-like_a/b_dom"/>
</dbReference>
<comment type="cofactor">
    <cofactor evidence="1">
        <name>Mn(2+)</name>
        <dbReference type="ChEBI" id="CHEBI:29035"/>
    </cofactor>
</comment>
<proteinExistence type="inferred from homology"/>
<reference evidence="9" key="1">
    <citation type="journal article" date="2014" name="Front. Microbiol.">
        <title>High frequency of phylogenetically diverse reductive dehalogenase-homologous genes in deep subseafloor sedimentary metagenomes.</title>
        <authorList>
            <person name="Kawai M."/>
            <person name="Futagami T."/>
            <person name="Toyoda A."/>
            <person name="Takaki Y."/>
            <person name="Nishi S."/>
            <person name="Hori S."/>
            <person name="Arai W."/>
            <person name="Tsubouchi T."/>
            <person name="Morono Y."/>
            <person name="Uchiyama I."/>
            <person name="Ito T."/>
            <person name="Fujiyama A."/>
            <person name="Inagaki F."/>
            <person name="Takami H."/>
        </authorList>
    </citation>
    <scope>NUCLEOTIDE SEQUENCE</scope>
    <source>
        <strain evidence="9">Expedition CK06-06</strain>
    </source>
</reference>
<evidence type="ECO:0000313" key="9">
    <source>
        <dbReference type="EMBL" id="GAI43509.1"/>
    </source>
</evidence>
<dbReference type="GO" id="GO:0003935">
    <property type="term" value="F:GTP cyclohydrolase II activity"/>
    <property type="evidence" value="ECO:0007669"/>
    <property type="project" value="TreeGrafter"/>
</dbReference>
<comment type="caution">
    <text evidence="9">The sequence shown here is derived from an EMBL/GenBank/DDBJ whole genome shotgun (WGS) entry which is preliminary data.</text>
</comment>
<dbReference type="GO" id="GO:0008686">
    <property type="term" value="F:3,4-dihydroxy-2-butanone-4-phosphate synthase activity"/>
    <property type="evidence" value="ECO:0007669"/>
    <property type="project" value="InterPro"/>
</dbReference>
<dbReference type="FunFam" id="3.90.870.10:FF:000001">
    <property type="entry name" value="Riboflavin biosynthesis protein RibBA"/>
    <property type="match status" value="1"/>
</dbReference>
<evidence type="ECO:0000256" key="4">
    <source>
        <dbReference type="ARBA" id="ARBA00022619"/>
    </source>
</evidence>
<dbReference type="HAMAP" id="MF_00180">
    <property type="entry name" value="RibB"/>
    <property type="match status" value="1"/>
</dbReference>
<feature type="non-terminal residue" evidence="9">
    <location>
        <position position="225"/>
    </location>
</feature>
<accession>X1QJT0</accession>
<keyword evidence="8" id="KW-0456">Lyase</keyword>
<dbReference type="EMBL" id="BARV01026665">
    <property type="protein sequence ID" value="GAI43509.1"/>
    <property type="molecule type" value="Genomic_DNA"/>
</dbReference>
<dbReference type="NCBIfam" id="TIGR00506">
    <property type="entry name" value="ribB"/>
    <property type="match status" value="1"/>
</dbReference>
<keyword evidence="5" id="KW-0479">Metal-binding</keyword>
<evidence type="ECO:0000256" key="3">
    <source>
        <dbReference type="ARBA" id="ARBA00005104"/>
    </source>
</evidence>
<organism evidence="9">
    <name type="scientific">marine sediment metagenome</name>
    <dbReference type="NCBI Taxonomy" id="412755"/>
    <lineage>
        <taxon>unclassified sequences</taxon>
        <taxon>metagenomes</taxon>
        <taxon>ecological metagenomes</taxon>
    </lineage>
</organism>
<evidence type="ECO:0000256" key="5">
    <source>
        <dbReference type="ARBA" id="ARBA00022723"/>
    </source>
</evidence>
<dbReference type="Gene3D" id="3.90.870.10">
    <property type="entry name" value="DHBP synthase"/>
    <property type="match status" value="1"/>
</dbReference>
<dbReference type="GO" id="GO:0009231">
    <property type="term" value="P:riboflavin biosynthetic process"/>
    <property type="evidence" value="ECO:0007669"/>
    <property type="project" value="UniProtKB-UniPathway"/>
</dbReference>
<evidence type="ECO:0000256" key="7">
    <source>
        <dbReference type="ARBA" id="ARBA00023211"/>
    </source>
</evidence>
<protein>
    <recommendedName>
        <fullName evidence="10">3,4-dihydroxy-2-butanone 4-phosphate synthase</fullName>
    </recommendedName>
</protein>
<dbReference type="PANTHER" id="PTHR21327">
    <property type="entry name" value="GTP CYCLOHYDROLASE II-RELATED"/>
    <property type="match status" value="1"/>
</dbReference>
<keyword evidence="7" id="KW-0464">Manganese</keyword>
<comment type="cofactor">
    <cofactor evidence="2">
        <name>Mg(2+)</name>
        <dbReference type="ChEBI" id="CHEBI:18420"/>
    </cofactor>
</comment>
<evidence type="ECO:0008006" key="10">
    <source>
        <dbReference type="Google" id="ProtNLM"/>
    </source>
</evidence>
<keyword evidence="4" id="KW-0686">Riboflavin biosynthesis</keyword>
<evidence type="ECO:0000256" key="6">
    <source>
        <dbReference type="ARBA" id="ARBA00022842"/>
    </source>
</evidence>
<dbReference type="GO" id="GO:0005829">
    <property type="term" value="C:cytosol"/>
    <property type="evidence" value="ECO:0007669"/>
    <property type="project" value="TreeGrafter"/>
</dbReference>
<dbReference type="GO" id="GO:0046872">
    <property type="term" value="F:metal ion binding"/>
    <property type="evidence" value="ECO:0007669"/>
    <property type="project" value="UniProtKB-KW"/>
</dbReference>
<evidence type="ECO:0000256" key="2">
    <source>
        <dbReference type="ARBA" id="ARBA00001946"/>
    </source>
</evidence>
<keyword evidence="6" id="KW-0460">Magnesium</keyword>
<name>X1QJT0_9ZZZZ</name>
<dbReference type="PANTHER" id="PTHR21327:SF18">
    <property type="entry name" value="3,4-DIHYDROXY-2-BUTANONE 4-PHOSPHATE SYNTHASE"/>
    <property type="match status" value="1"/>
</dbReference>
<comment type="pathway">
    <text evidence="3">Cofactor biosynthesis; riboflavin biosynthesis.</text>
</comment>
<dbReference type="UniPathway" id="UPA00275"/>
<evidence type="ECO:0000256" key="1">
    <source>
        <dbReference type="ARBA" id="ARBA00001936"/>
    </source>
</evidence>